<organism evidence="2">
    <name type="scientific">hydrothermal vent metagenome</name>
    <dbReference type="NCBI Taxonomy" id="652676"/>
    <lineage>
        <taxon>unclassified sequences</taxon>
        <taxon>metagenomes</taxon>
        <taxon>ecological metagenomes</taxon>
    </lineage>
</organism>
<reference evidence="2" key="1">
    <citation type="submission" date="2018-06" db="EMBL/GenBank/DDBJ databases">
        <authorList>
            <person name="Zhirakovskaya E."/>
        </authorList>
    </citation>
    <scope>NUCLEOTIDE SEQUENCE</scope>
</reference>
<dbReference type="InterPro" id="IPR036188">
    <property type="entry name" value="FAD/NAD-bd_sf"/>
</dbReference>
<name>A0A3B0UG98_9ZZZZ</name>
<dbReference type="Pfam" id="PF01266">
    <property type="entry name" value="DAO"/>
    <property type="match status" value="1"/>
</dbReference>
<dbReference type="InterPro" id="IPR006076">
    <property type="entry name" value="FAD-dep_OxRdtase"/>
</dbReference>
<accession>A0A3B0UG98</accession>
<gene>
    <name evidence="2" type="ORF">MNBD_BACTEROID04-257</name>
</gene>
<protein>
    <submittedName>
        <fullName evidence="2">FAD-dependent cmnm(5)s(2)U34 oxidoreductase</fullName>
    </submittedName>
</protein>
<dbReference type="AlphaFoldDB" id="A0A3B0UG98"/>
<dbReference type="SUPFAM" id="SSF51971">
    <property type="entry name" value="Nucleotide-binding domain"/>
    <property type="match status" value="1"/>
</dbReference>
<dbReference type="Gene3D" id="3.30.9.10">
    <property type="entry name" value="D-Amino Acid Oxidase, subunit A, domain 2"/>
    <property type="match status" value="1"/>
</dbReference>
<dbReference type="PANTHER" id="PTHR13847">
    <property type="entry name" value="SARCOSINE DEHYDROGENASE-RELATED"/>
    <property type="match status" value="1"/>
</dbReference>
<evidence type="ECO:0000313" key="2">
    <source>
        <dbReference type="EMBL" id="VAW25612.1"/>
    </source>
</evidence>
<feature type="domain" description="FAD dependent oxidoreductase" evidence="1">
    <location>
        <begin position="4"/>
        <end position="326"/>
    </location>
</feature>
<dbReference type="Gene3D" id="3.50.50.60">
    <property type="entry name" value="FAD/NAD(P)-binding domain"/>
    <property type="match status" value="1"/>
</dbReference>
<dbReference type="EMBL" id="UOER01000464">
    <property type="protein sequence ID" value="VAW25612.1"/>
    <property type="molecule type" value="Genomic_DNA"/>
</dbReference>
<evidence type="ECO:0000259" key="1">
    <source>
        <dbReference type="Pfam" id="PF01266"/>
    </source>
</evidence>
<sequence>MKVDYIIVGFGLAGLAFAEELEKNQKSFIVYEDNSQNSSIVAGGMYNPVILKRFTPVWNAVEQLKIAIPFYENLEKKLKNKYNYSIDIYRIFKSIEEQNNWFVACDKPLLTNFMFPEIIETKVTGVLANYGFGKLINTGRIDTNSLLQDYRSHLLNKKKLKNESFNHAQLKIGKKTIEYKNIKALNIVFCEGFGMIKNPFFNYLPMQEAKGELITIYAPKLNVDFLIKAAVFVLPLGDNYYKIGATFNWKDKTKDPTENGKQELIAKLNSFITVPYTIVNHTAGIRPTVKDRRPLVGKHPTYQNLAILNGLGTRGVMIAPSIANALYNHLENDFKLDKEISITRFE</sequence>
<proteinExistence type="predicted"/>
<dbReference type="GO" id="GO:0005737">
    <property type="term" value="C:cytoplasm"/>
    <property type="evidence" value="ECO:0007669"/>
    <property type="project" value="TreeGrafter"/>
</dbReference>